<dbReference type="Gene3D" id="1.20.1560.10">
    <property type="entry name" value="ABC transporter type 1, transmembrane domain"/>
    <property type="match status" value="1"/>
</dbReference>
<dbReference type="EMBL" id="JABFOR010000007">
    <property type="protein sequence ID" value="NOJ70503.1"/>
    <property type="molecule type" value="Genomic_DNA"/>
</dbReference>
<dbReference type="GO" id="GO:0034775">
    <property type="term" value="P:glutathione transmembrane transport"/>
    <property type="evidence" value="ECO:0007669"/>
    <property type="project" value="InterPro"/>
</dbReference>
<comment type="caution">
    <text evidence="11">The sequence shown here is derived from an EMBL/GenBank/DDBJ whole genome shotgun (WGS) entry which is preliminary data.</text>
</comment>
<feature type="transmembrane region" description="Helical" evidence="8">
    <location>
        <begin position="248"/>
        <end position="266"/>
    </location>
</feature>
<dbReference type="GO" id="GO:0016887">
    <property type="term" value="F:ATP hydrolysis activity"/>
    <property type="evidence" value="ECO:0007669"/>
    <property type="project" value="InterPro"/>
</dbReference>
<dbReference type="Pfam" id="PF00005">
    <property type="entry name" value="ABC_tran"/>
    <property type="match status" value="1"/>
</dbReference>
<dbReference type="SUPFAM" id="SSF52540">
    <property type="entry name" value="P-loop containing nucleoside triphosphate hydrolases"/>
    <property type="match status" value="1"/>
</dbReference>
<feature type="transmembrane region" description="Helical" evidence="8">
    <location>
        <begin position="56"/>
        <end position="75"/>
    </location>
</feature>
<dbReference type="GO" id="GO:0015421">
    <property type="term" value="F:ABC-type oligopeptide transporter activity"/>
    <property type="evidence" value="ECO:0007669"/>
    <property type="project" value="TreeGrafter"/>
</dbReference>
<sequence length="588" mass="65927">MTREQNQWLRPYLRRYCGRFALIIFLGMLTVLCASALMFTSGFLISKSAARPENILMVYVPIVLVRTFGIGRAAVHYVERLVGHDAVLRILSKMRVRLYRILEPQALFIRSRFRTGDVLGVLADDIEHLQNVYVRTIFPSIIAIVMYAACIAALGWFDLPFALLMALYIAILVFILPWISLWFTRRKHRLMKQERSGLYRKLTDAVLGMSDWVISGRASQFVASYEADEARVARIDSDLRAWARWRTLIAQSVVGLTVITMVYWAGGQAADGNMAAVMIAAFGLVVFPLMDAFLPVSEAVEKLPQYEDSLDRLSGMGEAEVESSAGSESNISSEQLQKSREQAHIRLDEVRFRHEGSASLTIDGITLDIPQGKKVALIGRSGAGKSTLSTLIQGAIVPESGHVTINGIRADEFGAHIPEILSVLNQRPHLFDTTVANNIRLGRRNASEEEIRQVAEQVKLDGLIASLPKGYDTAMMETGQRFSGGERQRIALARVLLQRTPVVILDEPTVGLDPKTERDLLATMFETMEGKSLIWITHHLVGVEHMDEIVFIENGQIEMRGTHAELMEHYPRYRNLYHLDRPGKGPLQ</sequence>
<feature type="transmembrane region" description="Helical" evidence="8">
    <location>
        <begin position="272"/>
        <end position="294"/>
    </location>
</feature>
<dbReference type="PANTHER" id="PTHR43394">
    <property type="entry name" value="ATP-DEPENDENT PERMEASE MDL1, MITOCHONDRIAL"/>
    <property type="match status" value="1"/>
</dbReference>
<keyword evidence="6 8" id="KW-0472">Membrane</keyword>
<dbReference type="GO" id="GO:0005886">
    <property type="term" value="C:plasma membrane"/>
    <property type="evidence" value="ECO:0007669"/>
    <property type="project" value="UniProtKB-SubCell"/>
</dbReference>
<feature type="region of interest" description="Disordered" evidence="7">
    <location>
        <begin position="317"/>
        <end position="338"/>
    </location>
</feature>
<keyword evidence="3" id="KW-0547">Nucleotide-binding</keyword>
<dbReference type="GO" id="GO:0045454">
    <property type="term" value="P:cell redox homeostasis"/>
    <property type="evidence" value="ECO:0007669"/>
    <property type="project" value="InterPro"/>
</dbReference>
<dbReference type="PROSITE" id="PS00211">
    <property type="entry name" value="ABC_TRANSPORTER_1"/>
    <property type="match status" value="1"/>
</dbReference>
<feature type="domain" description="ABC transmembrane type-1" evidence="10">
    <location>
        <begin position="21"/>
        <end position="305"/>
    </location>
</feature>
<evidence type="ECO:0000256" key="6">
    <source>
        <dbReference type="ARBA" id="ARBA00023136"/>
    </source>
</evidence>
<feature type="transmembrane region" description="Helical" evidence="8">
    <location>
        <begin position="137"/>
        <end position="157"/>
    </location>
</feature>
<evidence type="ECO:0000313" key="11">
    <source>
        <dbReference type="EMBL" id="NOJ70503.1"/>
    </source>
</evidence>
<evidence type="ECO:0000256" key="1">
    <source>
        <dbReference type="ARBA" id="ARBA00004651"/>
    </source>
</evidence>
<dbReference type="NCBIfam" id="TIGR02868">
    <property type="entry name" value="CydC"/>
    <property type="match status" value="1"/>
</dbReference>
<protein>
    <submittedName>
        <fullName evidence="11">Thiol reductant ABC exporter subunit CydC</fullName>
    </submittedName>
</protein>
<dbReference type="InterPro" id="IPR003593">
    <property type="entry name" value="AAA+_ATPase"/>
</dbReference>
<keyword evidence="5 8" id="KW-1133">Transmembrane helix</keyword>
<dbReference type="CDD" id="cd03247">
    <property type="entry name" value="ABCC_cytochrome_bd"/>
    <property type="match status" value="1"/>
</dbReference>
<keyword evidence="2 8" id="KW-0812">Transmembrane</keyword>
<dbReference type="InterPro" id="IPR017871">
    <property type="entry name" value="ABC_transporter-like_CS"/>
</dbReference>
<evidence type="ECO:0000256" key="5">
    <source>
        <dbReference type="ARBA" id="ARBA00022989"/>
    </source>
</evidence>
<dbReference type="PROSITE" id="PS50893">
    <property type="entry name" value="ABC_TRANSPORTER_2"/>
    <property type="match status" value="1"/>
</dbReference>
<dbReference type="Pfam" id="PF00664">
    <property type="entry name" value="ABC_membrane"/>
    <property type="match status" value="1"/>
</dbReference>
<comment type="subcellular location">
    <subcellularLocation>
        <location evidence="1">Cell membrane</location>
        <topology evidence="1">Multi-pass membrane protein</topology>
    </subcellularLocation>
</comment>
<evidence type="ECO:0000313" key="12">
    <source>
        <dbReference type="Proteomes" id="UP000552038"/>
    </source>
</evidence>
<dbReference type="GO" id="GO:0005524">
    <property type="term" value="F:ATP binding"/>
    <property type="evidence" value="ECO:0007669"/>
    <property type="project" value="UniProtKB-KW"/>
</dbReference>
<dbReference type="PROSITE" id="PS50929">
    <property type="entry name" value="ABC_TM1F"/>
    <property type="match status" value="1"/>
</dbReference>
<dbReference type="InterPro" id="IPR039421">
    <property type="entry name" value="Type_1_exporter"/>
</dbReference>
<dbReference type="Gene3D" id="3.40.50.300">
    <property type="entry name" value="P-loop containing nucleotide triphosphate hydrolases"/>
    <property type="match status" value="1"/>
</dbReference>
<gene>
    <name evidence="11" type="primary">cydC</name>
    <name evidence="11" type="ORF">HMI46_08060</name>
</gene>
<dbReference type="AlphaFoldDB" id="A0AAP6ZUR4"/>
<keyword evidence="4" id="KW-0067">ATP-binding</keyword>
<name>A0AAP6ZUR4_PAEAL</name>
<feature type="domain" description="ABC transporter" evidence="9">
    <location>
        <begin position="345"/>
        <end position="579"/>
    </location>
</feature>
<evidence type="ECO:0000256" key="3">
    <source>
        <dbReference type="ARBA" id="ARBA00022741"/>
    </source>
</evidence>
<dbReference type="Proteomes" id="UP000552038">
    <property type="component" value="Unassembled WGS sequence"/>
</dbReference>
<feature type="transmembrane region" description="Helical" evidence="8">
    <location>
        <begin position="20"/>
        <end position="44"/>
    </location>
</feature>
<dbReference type="InterPro" id="IPR003439">
    <property type="entry name" value="ABC_transporter-like_ATP-bd"/>
</dbReference>
<proteinExistence type="predicted"/>
<dbReference type="InterPro" id="IPR014223">
    <property type="entry name" value="ABC_CydC/D"/>
</dbReference>
<evidence type="ECO:0000256" key="7">
    <source>
        <dbReference type="SAM" id="MobiDB-lite"/>
    </source>
</evidence>
<dbReference type="RefSeq" id="WP_171416016.1">
    <property type="nucleotide sequence ID" value="NZ_JABFOR010000007.1"/>
</dbReference>
<dbReference type="InterPro" id="IPR027417">
    <property type="entry name" value="P-loop_NTPase"/>
</dbReference>
<reference evidence="11 12" key="1">
    <citation type="submission" date="2020-05" db="EMBL/GenBank/DDBJ databases">
        <title>Whole genome sequencing and identification of novel metabolites from Paenibacillus alvei strain JR949.</title>
        <authorList>
            <person name="Rajendhran J."/>
            <person name="Sree Pranav P."/>
            <person name="Mahalakshmi B."/>
            <person name="Karthikeyan R."/>
        </authorList>
    </citation>
    <scope>NUCLEOTIDE SEQUENCE [LARGE SCALE GENOMIC DNA]</scope>
    <source>
        <strain evidence="11 12">JR949</strain>
    </source>
</reference>
<evidence type="ECO:0000256" key="2">
    <source>
        <dbReference type="ARBA" id="ARBA00022692"/>
    </source>
</evidence>
<dbReference type="PANTHER" id="PTHR43394:SF1">
    <property type="entry name" value="ATP-BINDING CASSETTE SUB-FAMILY B MEMBER 10, MITOCHONDRIAL"/>
    <property type="match status" value="1"/>
</dbReference>
<evidence type="ECO:0000256" key="4">
    <source>
        <dbReference type="ARBA" id="ARBA00022840"/>
    </source>
</evidence>
<evidence type="ECO:0000259" key="10">
    <source>
        <dbReference type="PROSITE" id="PS50929"/>
    </source>
</evidence>
<dbReference type="SMART" id="SM00382">
    <property type="entry name" value="AAA"/>
    <property type="match status" value="1"/>
</dbReference>
<accession>A0AAP6ZUR4</accession>
<evidence type="ECO:0000259" key="9">
    <source>
        <dbReference type="PROSITE" id="PS50893"/>
    </source>
</evidence>
<feature type="compositionally biased region" description="Low complexity" evidence="7">
    <location>
        <begin position="317"/>
        <end position="334"/>
    </location>
</feature>
<dbReference type="InterPro" id="IPR036640">
    <property type="entry name" value="ABC1_TM_sf"/>
</dbReference>
<evidence type="ECO:0000256" key="8">
    <source>
        <dbReference type="SAM" id="Phobius"/>
    </source>
</evidence>
<dbReference type="SUPFAM" id="SSF90123">
    <property type="entry name" value="ABC transporter transmembrane region"/>
    <property type="match status" value="1"/>
</dbReference>
<dbReference type="InterPro" id="IPR011527">
    <property type="entry name" value="ABC1_TM_dom"/>
</dbReference>
<organism evidence="11 12">
    <name type="scientific">Paenibacillus alvei</name>
    <name type="common">Bacillus alvei</name>
    <dbReference type="NCBI Taxonomy" id="44250"/>
    <lineage>
        <taxon>Bacteria</taxon>
        <taxon>Bacillati</taxon>
        <taxon>Bacillota</taxon>
        <taxon>Bacilli</taxon>
        <taxon>Bacillales</taxon>
        <taxon>Paenibacillaceae</taxon>
        <taxon>Paenibacillus</taxon>
    </lineage>
</organism>
<feature type="transmembrane region" description="Helical" evidence="8">
    <location>
        <begin position="163"/>
        <end position="183"/>
    </location>
</feature>